<evidence type="ECO:0000313" key="1">
    <source>
        <dbReference type="EMBL" id="SMC51741.1"/>
    </source>
</evidence>
<name>A0A1W1ZUG2_9FLAO</name>
<reference evidence="1 2" key="1">
    <citation type="submission" date="2017-04" db="EMBL/GenBank/DDBJ databases">
        <authorList>
            <person name="Afonso C.L."/>
            <person name="Miller P.J."/>
            <person name="Scott M.A."/>
            <person name="Spackman E."/>
            <person name="Goraichik I."/>
            <person name="Dimitrov K.M."/>
            <person name="Suarez D.L."/>
            <person name="Swayne D.E."/>
        </authorList>
    </citation>
    <scope>NUCLEOTIDE SEQUENCE [LARGE SCALE GENOMIC DNA]</scope>
    <source>
        <strain evidence="1 2">DSM 21164</strain>
    </source>
</reference>
<protein>
    <recommendedName>
        <fullName evidence="3">DUF2452 domain-containing protein</fullName>
    </recommendedName>
</protein>
<evidence type="ECO:0000313" key="2">
    <source>
        <dbReference type="Proteomes" id="UP000192360"/>
    </source>
</evidence>
<dbReference type="Proteomes" id="UP000192360">
    <property type="component" value="Unassembled WGS sequence"/>
</dbReference>
<proteinExistence type="predicted"/>
<gene>
    <name evidence="1" type="ORF">SAMN05660703_1527</name>
</gene>
<evidence type="ECO:0008006" key="3">
    <source>
        <dbReference type="Google" id="ProtNLM"/>
    </source>
</evidence>
<sequence length="134" mass="15556">MNSKKPDSVVFNPNTQTYDASLKPYSTSVGAPVITPIDTIAWKNRSINKVNHRIKSRYQEIKAAYELMLKEFEYNNLIYNAKFSFEPIVGQIYHLYSKMDGTNFLSIIEPEHCNFEFIGSFYLNADLIWEKNEG</sequence>
<accession>A0A1W1ZUG2</accession>
<dbReference type="EMBL" id="FWXO01000002">
    <property type="protein sequence ID" value="SMC51741.1"/>
    <property type="molecule type" value="Genomic_DNA"/>
</dbReference>
<dbReference type="OrthoDB" id="662061at2"/>
<dbReference type="RefSeq" id="WP_084060862.1">
    <property type="nucleotide sequence ID" value="NZ_FWXO01000002.1"/>
</dbReference>
<dbReference type="STRING" id="504486.SAMN05660703_1527"/>
<dbReference type="InterPro" id="IPR019534">
    <property type="entry name" value="DUF2452"/>
</dbReference>
<keyword evidence="2" id="KW-1185">Reference proteome</keyword>
<dbReference type="Pfam" id="PF10504">
    <property type="entry name" value="DUF2452"/>
    <property type="match status" value="1"/>
</dbReference>
<dbReference type="AlphaFoldDB" id="A0A1W1ZUG2"/>
<organism evidence="1 2">
    <name type="scientific">Cellulophaga tyrosinoxydans</name>
    <dbReference type="NCBI Taxonomy" id="504486"/>
    <lineage>
        <taxon>Bacteria</taxon>
        <taxon>Pseudomonadati</taxon>
        <taxon>Bacteroidota</taxon>
        <taxon>Flavobacteriia</taxon>
        <taxon>Flavobacteriales</taxon>
        <taxon>Flavobacteriaceae</taxon>
        <taxon>Cellulophaga</taxon>
    </lineage>
</organism>